<keyword evidence="2" id="KW-1185">Reference proteome</keyword>
<dbReference type="InterPro" id="IPR011991">
    <property type="entry name" value="ArsR-like_HTH"/>
</dbReference>
<dbReference type="CDD" id="cd00090">
    <property type="entry name" value="HTH_ARSR"/>
    <property type="match status" value="1"/>
</dbReference>
<dbReference type="SUPFAM" id="SSF46785">
    <property type="entry name" value="Winged helix' DNA-binding domain"/>
    <property type="match status" value="1"/>
</dbReference>
<comment type="caution">
    <text evidence="1">The sequence shown here is derived from an EMBL/GenBank/DDBJ whole genome shotgun (WGS) entry which is preliminary data.</text>
</comment>
<reference evidence="1 2" key="1">
    <citation type="submission" date="2019-08" db="EMBL/GenBank/DDBJ databases">
        <authorList>
            <person name="Chen S.-C."/>
            <person name="Lai M.-C."/>
            <person name="You Y.-T."/>
        </authorList>
    </citation>
    <scope>NUCLEOTIDE SEQUENCE [LARGE SCALE GENOMIC DNA]</scope>
    <source>
        <strain evidence="1 2">P2F9704a</strain>
    </source>
</reference>
<dbReference type="InterPro" id="IPR036390">
    <property type="entry name" value="WH_DNA-bd_sf"/>
</dbReference>
<sequence length="173" mass="19378">MEEAAGNTNNSPPILSQDDEIYLDEPYGGLFGDTAIAKVVEELVADPTMDYRPKYLADITGKSEASIYLILKKLMKLGLIEKSVEGKHPVYRVRVESKKFAALSFLAYAMLDDRDGTGCMDMAVADYYNSRLREEYEPKAIATSDGWKTGQGIITDDDSEERRRRHTLISVIV</sequence>
<organism evidence="1 2">
    <name type="scientific">Methanocalculus taiwanensis</name>
    <dbReference type="NCBI Taxonomy" id="106207"/>
    <lineage>
        <taxon>Archaea</taxon>
        <taxon>Methanobacteriati</taxon>
        <taxon>Methanobacteriota</taxon>
        <taxon>Stenosarchaea group</taxon>
        <taxon>Methanomicrobia</taxon>
        <taxon>Methanomicrobiales</taxon>
        <taxon>Methanocalculaceae</taxon>
        <taxon>Methanocalculus</taxon>
    </lineage>
</organism>
<dbReference type="Proteomes" id="UP001524383">
    <property type="component" value="Unassembled WGS sequence"/>
</dbReference>
<dbReference type="EMBL" id="VOTZ01000003">
    <property type="protein sequence ID" value="MCQ1537853.1"/>
    <property type="molecule type" value="Genomic_DNA"/>
</dbReference>
<evidence type="ECO:0000313" key="2">
    <source>
        <dbReference type="Proteomes" id="UP001524383"/>
    </source>
</evidence>
<protein>
    <submittedName>
        <fullName evidence="1">Helix-turn-helix transcriptional regulator</fullName>
    </submittedName>
</protein>
<proteinExistence type="predicted"/>
<gene>
    <name evidence="1" type="ORF">FTO68_02475</name>
</gene>
<evidence type="ECO:0000313" key="1">
    <source>
        <dbReference type="EMBL" id="MCQ1537853.1"/>
    </source>
</evidence>
<dbReference type="AlphaFoldDB" id="A0ABD4TFV0"/>
<name>A0ABD4TFV0_9EURY</name>
<accession>A0ABD4TFV0</accession>